<sequence length="71" mass="7435">MRLKDKVAIVIGSAQLSVSSSWLITTGMAAVDLVAEFRALRMRGVRPLALGVACTFITVLAGLIFAALGES</sequence>
<name>A0A381WZK9_9ZZZZ</name>
<dbReference type="EMBL" id="UINC01013388">
    <property type="protein sequence ID" value="SVA57880.1"/>
    <property type="molecule type" value="Genomic_DNA"/>
</dbReference>
<gene>
    <name evidence="2" type="ORF">METZ01_LOCUS110734</name>
</gene>
<evidence type="ECO:0000313" key="2">
    <source>
        <dbReference type="EMBL" id="SVA57880.1"/>
    </source>
</evidence>
<keyword evidence="1" id="KW-0812">Transmembrane</keyword>
<keyword evidence="1" id="KW-0472">Membrane</keyword>
<proteinExistence type="predicted"/>
<accession>A0A381WZK9</accession>
<dbReference type="AlphaFoldDB" id="A0A381WZK9"/>
<reference evidence="2" key="1">
    <citation type="submission" date="2018-05" db="EMBL/GenBank/DDBJ databases">
        <authorList>
            <person name="Lanie J.A."/>
            <person name="Ng W.-L."/>
            <person name="Kazmierczak K.M."/>
            <person name="Andrzejewski T.M."/>
            <person name="Davidsen T.M."/>
            <person name="Wayne K.J."/>
            <person name="Tettelin H."/>
            <person name="Glass J.I."/>
            <person name="Rusch D."/>
            <person name="Podicherti R."/>
            <person name="Tsui H.-C.T."/>
            <person name="Winkler M.E."/>
        </authorList>
    </citation>
    <scope>NUCLEOTIDE SEQUENCE</scope>
</reference>
<keyword evidence="1" id="KW-1133">Transmembrane helix</keyword>
<evidence type="ECO:0000256" key="1">
    <source>
        <dbReference type="SAM" id="Phobius"/>
    </source>
</evidence>
<organism evidence="2">
    <name type="scientific">marine metagenome</name>
    <dbReference type="NCBI Taxonomy" id="408172"/>
    <lineage>
        <taxon>unclassified sequences</taxon>
        <taxon>metagenomes</taxon>
        <taxon>ecological metagenomes</taxon>
    </lineage>
</organism>
<protein>
    <submittedName>
        <fullName evidence="2">Uncharacterized protein</fullName>
    </submittedName>
</protein>
<feature type="transmembrane region" description="Helical" evidence="1">
    <location>
        <begin position="45"/>
        <end position="68"/>
    </location>
</feature>